<proteinExistence type="predicted"/>
<feature type="signal peptide" evidence="1">
    <location>
        <begin position="1"/>
        <end position="22"/>
    </location>
</feature>
<sequence>MKQSRILLILLILTIISCNSQKTTNNQTNNSTISIKKQKIDKIELREQTRGTNRIITFSSGSIITSLNENISKSELSSSDWENMVNQASLIDLLKMSSYNSPTTGRFSDRALSSTIIITSNGNTYESSAFDAGIPPKELDGLYQLLHGKAGIIKKAKPKFR</sequence>
<dbReference type="PROSITE" id="PS51257">
    <property type="entry name" value="PROKAR_LIPOPROTEIN"/>
    <property type="match status" value="1"/>
</dbReference>
<dbReference type="Proteomes" id="UP000184518">
    <property type="component" value="Unassembled WGS sequence"/>
</dbReference>
<evidence type="ECO:0000256" key="1">
    <source>
        <dbReference type="SAM" id="SignalP"/>
    </source>
</evidence>
<evidence type="ECO:0000313" key="2">
    <source>
        <dbReference type="EMBL" id="SHF27704.1"/>
    </source>
</evidence>
<feature type="chain" id="PRO_5009908737" evidence="1">
    <location>
        <begin position="23"/>
        <end position="161"/>
    </location>
</feature>
<name>A0A1M5AC33_9FLAO</name>
<reference evidence="3" key="1">
    <citation type="submission" date="2016-11" db="EMBL/GenBank/DDBJ databases">
        <authorList>
            <person name="Varghese N."/>
            <person name="Submissions S."/>
        </authorList>
    </citation>
    <scope>NUCLEOTIDE SEQUENCE [LARGE SCALE GENOMIC DNA]</scope>
    <source>
        <strain evidence="3">DSM 27619</strain>
    </source>
</reference>
<evidence type="ECO:0000313" key="3">
    <source>
        <dbReference type="Proteomes" id="UP000184518"/>
    </source>
</evidence>
<dbReference type="AlphaFoldDB" id="A0A1M5AC33"/>
<protein>
    <submittedName>
        <fullName evidence="2">Uncharacterized protein</fullName>
    </submittedName>
</protein>
<dbReference type="RefSeq" id="WP_072955650.1">
    <property type="nucleotide sequence ID" value="NZ_JBHSOO010000001.1"/>
</dbReference>
<keyword evidence="1" id="KW-0732">Signal</keyword>
<keyword evidence="3" id="KW-1185">Reference proteome</keyword>
<dbReference type="EMBL" id="FQUT01000003">
    <property type="protein sequence ID" value="SHF27704.1"/>
    <property type="molecule type" value="Genomic_DNA"/>
</dbReference>
<gene>
    <name evidence="2" type="ORF">SAMN05443633_103438</name>
</gene>
<organism evidence="2 3">
    <name type="scientific">Chryseobacterium arachidis</name>
    <dbReference type="NCBI Taxonomy" id="1416778"/>
    <lineage>
        <taxon>Bacteria</taxon>
        <taxon>Pseudomonadati</taxon>
        <taxon>Bacteroidota</taxon>
        <taxon>Flavobacteriia</taxon>
        <taxon>Flavobacteriales</taxon>
        <taxon>Weeksellaceae</taxon>
        <taxon>Chryseobacterium group</taxon>
        <taxon>Chryseobacterium</taxon>
    </lineage>
</organism>
<accession>A0A1M5AC33</accession>